<evidence type="ECO:0000256" key="2">
    <source>
        <dbReference type="ARBA" id="ARBA00022692"/>
    </source>
</evidence>
<keyword evidence="3 5" id="KW-1133">Transmembrane helix</keyword>
<comment type="caution">
    <text evidence="7">The sequence shown here is derived from an EMBL/GenBank/DDBJ whole genome shotgun (WGS) entry which is preliminary data.</text>
</comment>
<keyword evidence="4 5" id="KW-0472">Membrane</keyword>
<dbReference type="PANTHER" id="PTHR12297:SF18">
    <property type="entry name" value="HIG1 DOMAIN FAMILY MEMBER 2A"/>
    <property type="match status" value="1"/>
</dbReference>
<evidence type="ECO:0000256" key="5">
    <source>
        <dbReference type="SAM" id="Phobius"/>
    </source>
</evidence>
<dbReference type="AlphaFoldDB" id="A0AA39CB06"/>
<name>A0AA39CB06_MICHY</name>
<evidence type="ECO:0000256" key="1">
    <source>
        <dbReference type="ARBA" id="ARBA00004325"/>
    </source>
</evidence>
<evidence type="ECO:0000313" key="7">
    <source>
        <dbReference type="EMBL" id="KAK0161212.1"/>
    </source>
</evidence>
<feature type="transmembrane region" description="Helical" evidence="5">
    <location>
        <begin position="78"/>
        <end position="94"/>
    </location>
</feature>
<evidence type="ECO:0000256" key="3">
    <source>
        <dbReference type="ARBA" id="ARBA00022989"/>
    </source>
</evidence>
<evidence type="ECO:0000256" key="4">
    <source>
        <dbReference type="ARBA" id="ARBA00023136"/>
    </source>
</evidence>
<comment type="subcellular location">
    <subcellularLocation>
        <location evidence="1">Mitochondrion membrane</location>
    </subcellularLocation>
</comment>
<dbReference type="Gene3D" id="6.10.140.1320">
    <property type="match status" value="1"/>
</dbReference>
<dbReference type="Proteomes" id="UP001168972">
    <property type="component" value="Unassembled WGS sequence"/>
</dbReference>
<dbReference type="PANTHER" id="PTHR12297">
    <property type="entry name" value="HYPOXIA-INDUCBILE GENE 1 HIG1 -RELATED"/>
    <property type="match status" value="1"/>
</dbReference>
<dbReference type="PROSITE" id="PS51503">
    <property type="entry name" value="HIG1"/>
    <property type="match status" value="1"/>
</dbReference>
<evidence type="ECO:0000259" key="6">
    <source>
        <dbReference type="PROSITE" id="PS51503"/>
    </source>
</evidence>
<sequence length="112" mass="12558">MSKANLKDLDWVQLQQEMDSLDPKRETAMERMKRKFKEAPLVPIGCLVTVSVLTYGLISFKRGDKQMSQYMMRARVTAQGFTIAVAVISTMMAAQKIKAEKADAALANESKK</sequence>
<accession>A0AA39CB06</accession>
<organism evidence="7 8">
    <name type="scientific">Microctonus hyperodae</name>
    <name type="common">Parasitoid wasp</name>
    <dbReference type="NCBI Taxonomy" id="165561"/>
    <lineage>
        <taxon>Eukaryota</taxon>
        <taxon>Metazoa</taxon>
        <taxon>Ecdysozoa</taxon>
        <taxon>Arthropoda</taxon>
        <taxon>Hexapoda</taxon>
        <taxon>Insecta</taxon>
        <taxon>Pterygota</taxon>
        <taxon>Neoptera</taxon>
        <taxon>Endopterygota</taxon>
        <taxon>Hymenoptera</taxon>
        <taxon>Apocrita</taxon>
        <taxon>Ichneumonoidea</taxon>
        <taxon>Braconidae</taxon>
        <taxon>Euphorinae</taxon>
        <taxon>Microctonus</taxon>
    </lineage>
</organism>
<feature type="transmembrane region" description="Helical" evidence="5">
    <location>
        <begin position="39"/>
        <end position="58"/>
    </location>
</feature>
<protein>
    <recommendedName>
        <fullName evidence="6">HIG1 domain-containing protein</fullName>
    </recommendedName>
</protein>
<dbReference type="InterPro" id="IPR007667">
    <property type="entry name" value="Hypoxia_induced_domain"/>
</dbReference>
<reference evidence="7" key="2">
    <citation type="submission" date="2023-03" db="EMBL/GenBank/DDBJ databases">
        <authorList>
            <person name="Inwood S.N."/>
            <person name="Skelly J.G."/>
            <person name="Guhlin J."/>
            <person name="Harrop T.W.R."/>
            <person name="Goldson S.G."/>
            <person name="Dearden P.K."/>
        </authorList>
    </citation>
    <scope>NUCLEOTIDE SEQUENCE</scope>
    <source>
        <strain evidence="7">Lincoln</strain>
        <tissue evidence="7">Whole body</tissue>
    </source>
</reference>
<dbReference type="GO" id="GO:0097250">
    <property type="term" value="P:mitochondrial respirasome assembly"/>
    <property type="evidence" value="ECO:0007669"/>
    <property type="project" value="TreeGrafter"/>
</dbReference>
<dbReference type="Pfam" id="PF04588">
    <property type="entry name" value="HIG_1_N"/>
    <property type="match status" value="1"/>
</dbReference>
<dbReference type="GO" id="GO:0031966">
    <property type="term" value="C:mitochondrial membrane"/>
    <property type="evidence" value="ECO:0007669"/>
    <property type="project" value="UniProtKB-SubCell"/>
</dbReference>
<evidence type="ECO:0000313" key="8">
    <source>
        <dbReference type="Proteomes" id="UP001168972"/>
    </source>
</evidence>
<keyword evidence="8" id="KW-1185">Reference proteome</keyword>
<reference evidence="7" key="1">
    <citation type="journal article" date="2023" name="bioRxiv">
        <title>Scaffold-level genome assemblies of two parasitoid biocontrol wasps reveal the parthenogenesis mechanism and an associated novel virus.</title>
        <authorList>
            <person name="Inwood S."/>
            <person name="Skelly J."/>
            <person name="Guhlin J."/>
            <person name="Harrop T."/>
            <person name="Goldson S."/>
            <person name="Dearden P."/>
        </authorList>
    </citation>
    <scope>NUCLEOTIDE SEQUENCE</scope>
    <source>
        <strain evidence="7">Lincoln</strain>
        <tissue evidence="7">Whole body</tissue>
    </source>
</reference>
<gene>
    <name evidence="7" type="ORF">PV327_009707</name>
</gene>
<keyword evidence="2 5" id="KW-0812">Transmembrane</keyword>
<feature type="domain" description="HIG1" evidence="6">
    <location>
        <begin position="13"/>
        <end position="104"/>
    </location>
</feature>
<dbReference type="EMBL" id="JAQQBR010001835">
    <property type="protein sequence ID" value="KAK0161212.1"/>
    <property type="molecule type" value="Genomic_DNA"/>
</dbReference>
<dbReference type="InterPro" id="IPR050355">
    <property type="entry name" value="RCF1"/>
</dbReference>
<proteinExistence type="predicted"/>